<evidence type="ECO:0000256" key="1">
    <source>
        <dbReference type="SAM" id="MobiDB-lite"/>
    </source>
</evidence>
<gene>
    <name evidence="2" type="ORF">CEY00_Acc12272</name>
</gene>
<dbReference type="InParanoid" id="A0A2R6QYK6"/>
<feature type="compositionally biased region" description="Low complexity" evidence="1">
    <location>
        <begin position="114"/>
        <end position="123"/>
    </location>
</feature>
<feature type="region of interest" description="Disordered" evidence="1">
    <location>
        <begin position="104"/>
        <end position="151"/>
    </location>
</feature>
<dbReference type="Proteomes" id="UP000241394">
    <property type="component" value="Chromosome LG11"/>
</dbReference>
<comment type="caution">
    <text evidence="2">The sequence shown here is derived from an EMBL/GenBank/DDBJ whole genome shotgun (WGS) entry which is preliminary data.</text>
</comment>
<reference evidence="2 3" key="1">
    <citation type="submission" date="2017-07" db="EMBL/GenBank/DDBJ databases">
        <title>An improved, manually edited Actinidia chinensis var. chinensis (kiwifruit) genome highlights the challenges associated with draft genomes and gene prediction in plants.</title>
        <authorList>
            <person name="Pilkington S."/>
            <person name="Crowhurst R."/>
            <person name="Hilario E."/>
            <person name="Nardozza S."/>
            <person name="Fraser L."/>
            <person name="Peng Y."/>
            <person name="Gunaseelan K."/>
            <person name="Simpson R."/>
            <person name="Tahir J."/>
            <person name="Deroles S."/>
            <person name="Templeton K."/>
            <person name="Luo Z."/>
            <person name="Davy M."/>
            <person name="Cheng C."/>
            <person name="Mcneilage M."/>
            <person name="Scaglione D."/>
            <person name="Liu Y."/>
            <person name="Zhang Q."/>
            <person name="Datson P."/>
            <person name="De Silva N."/>
            <person name="Gardiner S."/>
            <person name="Bassett H."/>
            <person name="Chagne D."/>
            <person name="Mccallum J."/>
            <person name="Dzierzon H."/>
            <person name="Deng C."/>
            <person name="Wang Y.-Y."/>
            <person name="Barron N."/>
            <person name="Manako K."/>
            <person name="Bowen J."/>
            <person name="Foster T."/>
            <person name="Erridge Z."/>
            <person name="Tiffin H."/>
            <person name="Waite C."/>
            <person name="Davies K."/>
            <person name="Grierson E."/>
            <person name="Laing W."/>
            <person name="Kirk R."/>
            <person name="Chen X."/>
            <person name="Wood M."/>
            <person name="Montefiori M."/>
            <person name="Brummell D."/>
            <person name="Schwinn K."/>
            <person name="Catanach A."/>
            <person name="Fullerton C."/>
            <person name="Li D."/>
            <person name="Meiyalaghan S."/>
            <person name="Nieuwenhuizen N."/>
            <person name="Read N."/>
            <person name="Prakash R."/>
            <person name="Hunter D."/>
            <person name="Zhang H."/>
            <person name="Mckenzie M."/>
            <person name="Knabel M."/>
            <person name="Harris A."/>
            <person name="Allan A."/>
            <person name="Chen A."/>
            <person name="Janssen B."/>
            <person name="Plunkett B."/>
            <person name="Dwamena C."/>
            <person name="Voogd C."/>
            <person name="Leif D."/>
            <person name="Lafferty D."/>
            <person name="Souleyre E."/>
            <person name="Varkonyi-Gasic E."/>
            <person name="Gambi F."/>
            <person name="Hanley J."/>
            <person name="Yao J.-L."/>
            <person name="Cheung J."/>
            <person name="David K."/>
            <person name="Warren B."/>
            <person name="Marsh K."/>
            <person name="Snowden K."/>
            <person name="Lin-Wang K."/>
            <person name="Brian L."/>
            <person name="Martinez-Sanchez M."/>
            <person name="Wang M."/>
            <person name="Ileperuma N."/>
            <person name="Macnee N."/>
            <person name="Campin R."/>
            <person name="Mcatee P."/>
            <person name="Drummond R."/>
            <person name="Espley R."/>
            <person name="Ireland H."/>
            <person name="Wu R."/>
            <person name="Atkinson R."/>
            <person name="Karunairetnam S."/>
            <person name="Bulley S."/>
            <person name="Chunkath S."/>
            <person name="Hanley Z."/>
            <person name="Storey R."/>
            <person name="Thrimawithana A."/>
            <person name="Thomson S."/>
            <person name="David C."/>
            <person name="Testolin R."/>
        </authorList>
    </citation>
    <scope>NUCLEOTIDE SEQUENCE [LARGE SCALE GENOMIC DNA]</scope>
    <source>
        <strain evidence="3">cv. Red5</strain>
        <tissue evidence="2">Young leaf</tissue>
    </source>
</reference>
<reference evidence="3" key="2">
    <citation type="journal article" date="2018" name="BMC Genomics">
        <title>A manually annotated Actinidia chinensis var. chinensis (kiwifruit) genome highlights the challenges associated with draft genomes and gene prediction in plants.</title>
        <authorList>
            <person name="Pilkington S.M."/>
            <person name="Crowhurst R."/>
            <person name="Hilario E."/>
            <person name="Nardozza S."/>
            <person name="Fraser L."/>
            <person name="Peng Y."/>
            <person name="Gunaseelan K."/>
            <person name="Simpson R."/>
            <person name="Tahir J."/>
            <person name="Deroles S.C."/>
            <person name="Templeton K."/>
            <person name="Luo Z."/>
            <person name="Davy M."/>
            <person name="Cheng C."/>
            <person name="McNeilage M."/>
            <person name="Scaglione D."/>
            <person name="Liu Y."/>
            <person name="Zhang Q."/>
            <person name="Datson P."/>
            <person name="De Silva N."/>
            <person name="Gardiner S.E."/>
            <person name="Bassett H."/>
            <person name="Chagne D."/>
            <person name="McCallum J."/>
            <person name="Dzierzon H."/>
            <person name="Deng C."/>
            <person name="Wang Y.Y."/>
            <person name="Barron L."/>
            <person name="Manako K."/>
            <person name="Bowen J."/>
            <person name="Foster T.M."/>
            <person name="Erridge Z.A."/>
            <person name="Tiffin H."/>
            <person name="Waite C.N."/>
            <person name="Davies K.M."/>
            <person name="Grierson E.P."/>
            <person name="Laing W.A."/>
            <person name="Kirk R."/>
            <person name="Chen X."/>
            <person name="Wood M."/>
            <person name="Montefiori M."/>
            <person name="Brummell D.A."/>
            <person name="Schwinn K.E."/>
            <person name="Catanach A."/>
            <person name="Fullerton C."/>
            <person name="Li D."/>
            <person name="Meiyalaghan S."/>
            <person name="Nieuwenhuizen N."/>
            <person name="Read N."/>
            <person name="Prakash R."/>
            <person name="Hunter D."/>
            <person name="Zhang H."/>
            <person name="McKenzie M."/>
            <person name="Knabel M."/>
            <person name="Harris A."/>
            <person name="Allan A.C."/>
            <person name="Gleave A."/>
            <person name="Chen A."/>
            <person name="Janssen B.J."/>
            <person name="Plunkett B."/>
            <person name="Ampomah-Dwamena C."/>
            <person name="Voogd C."/>
            <person name="Leif D."/>
            <person name="Lafferty D."/>
            <person name="Souleyre E.J.F."/>
            <person name="Varkonyi-Gasic E."/>
            <person name="Gambi F."/>
            <person name="Hanley J."/>
            <person name="Yao J.L."/>
            <person name="Cheung J."/>
            <person name="David K.M."/>
            <person name="Warren B."/>
            <person name="Marsh K."/>
            <person name="Snowden K.C."/>
            <person name="Lin-Wang K."/>
            <person name="Brian L."/>
            <person name="Martinez-Sanchez M."/>
            <person name="Wang M."/>
            <person name="Ileperuma N."/>
            <person name="Macnee N."/>
            <person name="Campin R."/>
            <person name="McAtee P."/>
            <person name="Drummond R.S.M."/>
            <person name="Espley R.V."/>
            <person name="Ireland H.S."/>
            <person name="Wu R."/>
            <person name="Atkinson R.G."/>
            <person name="Karunairetnam S."/>
            <person name="Bulley S."/>
            <person name="Chunkath S."/>
            <person name="Hanley Z."/>
            <person name="Storey R."/>
            <person name="Thrimawithana A.H."/>
            <person name="Thomson S."/>
            <person name="David C."/>
            <person name="Testolin R."/>
            <person name="Huang H."/>
            <person name="Hellens R.P."/>
            <person name="Schaffer R.J."/>
        </authorList>
    </citation>
    <scope>NUCLEOTIDE SEQUENCE [LARGE SCALE GENOMIC DNA]</scope>
    <source>
        <strain evidence="3">cv. Red5</strain>
    </source>
</reference>
<dbReference type="EMBL" id="NKQK01000011">
    <property type="protein sequence ID" value="PSS17487.1"/>
    <property type="molecule type" value="Genomic_DNA"/>
</dbReference>
<dbReference type="Gramene" id="PSS17487">
    <property type="protein sequence ID" value="PSS17487"/>
    <property type="gene ID" value="CEY00_Acc12272"/>
</dbReference>
<proteinExistence type="predicted"/>
<dbReference type="OrthoDB" id="411372at2759"/>
<evidence type="ECO:0000313" key="2">
    <source>
        <dbReference type="EMBL" id="PSS17487.1"/>
    </source>
</evidence>
<feature type="compositionally biased region" description="Basic and acidic residues" evidence="1">
    <location>
        <begin position="141"/>
        <end position="151"/>
    </location>
</feature>
<name>A0A2R6QYK6_ACTCC</name>
<dbReference type="AlphaFoldDB" id="A0A2R6QYK6"/>
<protein>
    <submittedName>
        <fullName evidence="2">Alcohol dehydrogenase</fullName>
    </submittedName>
</protein>
<accession>A0A2R6QYK6</accession>
<organism evidence="2 3">
    <name type="scientific">Actinidia chinensis var. chinensis</name>
    <name type="common">Chinese soft-hair kiwi</name>
    <dbReference type="NCBI Taxonomy" id="1590841"/>
    <lineage>
        <taxon>Eukaryota</taxon>
        <taxon>Viridiplantae</taxon>
        <taxon>Streptophyta</taxon>
        <taxon>Embryophyta</taxon>
        <taxon>Tracheophyta</taxon>
        <taxon>Spermatophyta</taxon>
        <taxon>Magnoliopsida</taxon>
        <taxon>eudicotyledons</taxon>
        <taxon>Gunneridae</taxon>
        <taxon>Pentapetalae</taxon>
        <taxon>asterids</taxon>
        <taxon>Ericales</taxon>
        <taxon>Actinidiaceae</taxon>
        <taxon>Actinidia</taxon>
    </lineage>
</organism>
<evidence type="ECO:0000313" key="3">
    <source>
        <dbReference type="Proteomes" id="UP000241394"/>
    </source>
</evidence>
<keyword evidence="3" id="KW-1185">Reference proteome</keyword>
<sequence>MRNEMNYIVHVLFHNRREVSAGLTVAEEGALESTLLHSASLPPPITSMDARLDPVTMSQKQYDTIADSVDINKPGNDNQPLQCLPDFVVQKNLMLLVRSPPSSAVGFDSGELPKNGGNKNNNGRSPDLKQKKPVANLVPEENSKTIPEKWKQEQERIRAGIVDVMQHKQHKYQFDATQKIILSNKSK</sequence>